<reference evidence="1" key="1">
    <citation type="journal article" date="2014" name="Front. Microbiol.">
        <title>High frequency of phylogenetically diverse reductive dehalogenase-homologous genes in deep subseafloor sedimentary metagenomes.</title>
        <authorList>
            <person name="Kawai M."/>
            <person name="Futagami T."/>
            <person name="Toyoda A."/>
            <person name="Takaki Y."/>
            <person name="Nishi S."/>
            <person name="Hori S."/>
            <person name="Arai W."/>
            <person name="Tsubouchi T."/>
            <person name="Morono Y."/>
            <person name="Uchiyama I."/>
            <person name="Ito T."/>
            <person name="Fujiyama A."/>
            <person name="Inagaki F."/>
            <person name="Takami H."/>
        </authorList>
    </citation>
    <scope>NUCLEOTIDE SEQUENCE</scope>
    <source>
        <strain evidence="1">Expedition CK06-06</strain>
    </source>
</reference>
<gene>
    <name evidence="1" type="ORF">S06H3_63291</name>
</gene>
<evidence type="ECO:0000313" key="1">
    <source>
        <dbReference type="EMBL" id="GAI55537.1"/>
    </source>
</evidence>
<sequence>AEFALQPVSARASKVLITSGANERSCSSNMPVTL</sequence>
<organism evidence="1">
    <name type="scientific">marine sediment metagenome</name>
    <dbReference type="NCBI Taxonomy" id="412755"/>
    <lineage>
        <taxon>unclassified sequences</taxon>
        <taxon>metagenomes</taxon>
        <taxon>ecological metagenomes</taxon>
    </lineage>
</organism>
<feature type="non-terminal residue" evidence="1">
    <location>
        <position position="1"/>
    </location>
</feature>
<dbReference type="EMBL" id="BARV01041946">
    <property type="protein sequence ID" value="GAI55537.1"/>
    <property type="molecule type" value="Genomic_DNA"/>
</dbReference>
<proteinExistence type="predicted"/>
<accession>X1PGW5</accession>
<name>X1PGW5_9ZZZZ</name>
<comment type="caution">
    <text evidence="1">The sequence shown here is derived from an EMBL/GenBank/DDBJ whole genome shotgun (WGS) entry which is preliminary data.</text>
</comment>
<dbReference type="AlphaFoldDB" id="X1PGW5"/>
<protein>
    <submittedName>
        <fullName evidence="1">Uncharacterized protein</fullName>
    </submittedName>
</protein>